<dbReference type="EMBL" id="CAJOBC010000069">
    <property type="protein sequence ID" value="CAF3530691.1"/>
    <property type="molecule type" value="Genomic_DNA"/>
</dbReference>
<keyword evidence="6" id="KW-0067">ATP-binding</keyword>
<evidence type="ECO:0000313" key="14">
    <source>
        <dbReference type="EMBL" id="CAF0751093.1"/>
    </source>
</evidence>
<comment type="catalytic activity">
    <reaction evidence="8">
        <text>L-seryl-[protein] + ATP = O-phospho-L-seryl-[protein] + ADP + H(+)</text>
        <dbReference type="Rhea" id="RHEA:17989"/>
        <dbReference type="Rhea" id="RHEA-COMP:9863"/>
        <dbReference type="Rhea" id="RHEA-COMP:11604"/>
        <dbReference type="ChEBI" id="CHEBI:15378"/>
        <dbReference type="ChEBI" id="CHEBI:29999"/>
        <dbReference type="ChEBI" id="CHEBI:30616"/>
        <dbReference type="ChEBI" id="CHEBI:83421"/>
        <dbReference type="ChEBI" id="CHEBI:456216"/>
        <dbReference type="EC" id="2.7.11.1"/>
    </reaction>
</comment>
<dbReference type="OrthoDB" id="6078042at2759"/>
<dbReference type="GO" id="GO:0007165">
    <property type="term" value="P:signal transduction"/>
    <property type="evidence" value="ECO:0007669"/>
    <property type="project" value="InterPro"/>
</dbReference>
<evidence type="ECO:0000259" key="10">
    <source>
        <dbReference type="PROSITE" id="PS50017"/>
    </source>
</evidence>
<evidence type="ECO:0000256" key="2">
    <source>
        <dbReference type="ARBA" id="ARBA00022679"/>
    </source>
</evidence>
<protein>
    <recommendedName>
        <fullName evidence="1">non-specific serine/threonine protein kinase</fullName>
        <ecNumber evidence="1">2.7.11.1</ecNumber>
    </recommendedName>
</protein>
<dbReference type="InterPro" id="IPR035897">
    <property type="entry name" value="Toll_tir_struct_dom_sf"/>
</dbReference>
<dbReference type="SUPFAM" id="SSF47986">
    <property type="entry name" value="DEATH domain"/>
    <property type="match status" value="1"/>
</dbReference>
<dbReference type="Gene3D" id="3.40.50.300">
    <property type="entry name" value="P-loop containing nucleotide triphosphate hydrolases"/>
    <property type="match status" value="1"/>
</dbReference>
<evidence type="ECO:0000256" key="4">
    <source>
        <dbReference type="ARBA" id="ARBA00022741"/>
    </source>
</evidence>
<dbReference type="PANTHER" id="PTHR47508:SF4">
    <property type="match status" value="1"/>
</dbReference>
<dbReference type="InterPro" id="IPR032171">
    <property type="entry name" value="COR-A"/>
</dbReference>
<dbReference type="PROSITE" id="PS51424">
    <property type="entry name" value="ROC"/>
    <property type="match status" value="1"/>
</dbReference>
<proteinExistence type="predicted"/>
<dbReference type="Pfam" id="PF08477">
    <property type="entry name" value="Roc"/>
    <property type="match status" value="1"/>
</dbReference>
<evidence type="ECO:0000256" key="1">
    <source>
        <dbReference type="ARBA" id="ARBA00012513"/>
    </source>
</evidence>
<dbReference type="InterPro" id="IPR000157">
    <property type="entry name" value="TIR_dom"/>
</dbReference>
<evidence type="ECO:0000256" key="6">
    <source>
        <dbReference type="ARBA" id="ARBA00022840"/>
    </source>
</evidence>
<keyword evidence="4" id="KW-0547">Nucleotide-binding</keyword>
<dbReference type="SUPFAM" id="SSF52200">
    <property type="entry name" value="Toll/Interleukin receptor TIR domain"/>
    <property type="match status" value="1"/>
</dbReference>
<accession>A0A813PBM9</accession>
<feature type="domain" description="Roc" evidence="13">
    <location>
        <begin position="129"/>
        <end position="462"/>
    </location>
</feature>
<sequence length="1192" mass="136184">MIDIWKGSLRLGLITSPLSTTDELPLTSIPTWVKKEGFYIISLNTFVNLKSGCRISVWLTDSNQLHYAVNNVVRGTLLDSLPQNTPLWLFFDIYANTTAVQLINDDAPWEIKARGTDAIKHYQSACDNGTVPVYRTLLMIVGQKNCGKTRLKKMLLNEGRDKCLQESIDLSSSCSINIDESRTWTIIGLNSEHEPNQTNPIVKDVDDIQEYDSSLIYNIVLNLLKCRCAHTTDKKDKSWKDGLIEDFKATYSTFNVPDTIRTLIIQHIRQMKYSDAQSALTFLMESSKAKTINSVVRRQLHIDMWDFPGATFCYSTHQIFLSSRAVYLLVFDLTKDFDSLADSGYEYQSQKNKDLTNLDYLNFWAHSIYCHSANNSITLKSGEQRLSPPIIIVGTHRNSLSEDKNRLINEKFIKLQAMISKKPYAAHVIEPYFAVETVNTDLTDIETIDKLKKVIEQVCFDEPYMGEQQPENWVRFETALNNLKRQGNFYASLDQVCEIAREENICSSEELKTLLDFYHDVGIIVYFGNTQDMFLKNTLILRPQKLIEVIRRVIYDESNSTMDAMVITSATTSKLSTEDGILDERLFDILCQPYFNQKNCLLGLMKKFDLLCDRSLPIQGVTSRTFKEYIVPGRVRNIYNEQQQLTDKEEQSVIFYYDFHGFFPESLFHRILVRTIRWTQSQNTSQTPKLHYKRGRFFLDDDHDLILTSAPIRYARMKVQIIRIQTYHTSLYPEPTMVAKVRKFFETLLINFRDSWIKRLSSSCVVLCPCGKICDFHKAPYCTNDFCLHFLNLDECLSNSIVNCGFRRISTACFKQWFPNVTCTVSHSPVIEKLHELRNSFYDEATLPLWLRSASKLLNVTSDENDWSSLAKKLGYQKTIIDHFNSDGNPSLQLMTDWIVRSGNTTLGLDMLLALLKQIKRDDVIETINEGRESQHTLPPVFISYNWDIQDEVKELRNFLEKCGFSCWMDIGQMGGGELLYEKIDHGIRNAKVIICCVTPKYIVSTLCQRELILADLLKTPIIPVMFEDTPWPPFGSLSIVLSQLVYVDLKGVGGHGGSGKKADLQQRYNEIVSIVARYAQSTSPATLNNYITQKSSARPTLLRLHSDSLNSDISENTTPSTHSAPHSPNEATHDGANHQSFRIRSTFNVNQQQPHQARGYAQNPPLNGGSGSSALRTDPNHISYCSVCTII</sequence>
<dbReference type="AlphaFoldDB" id="A0A813PBM9"/>
<dbReference type="InterPro" id="IPR020859">
    <property type="entry name" value="ROC"/>
</dbReference>
<comment type="caution">
    <text evidence="14">The sequence shown here is derived from an EMBL/GenBank/DDBJ whole genome shotgun (WGS) entry which is preliminary data.</text>
</comment>
<evidence type="ECO:0000256" key="8">
    <source>
        <dbReference type="ARBA" id="ARBA00048679"/>
    </source>
</evidence>
<name>A0A813PBM9_9BILA</name>
<dbReference type="EC" id="2.7.11.1" evidence="1"/>
<dbReference type="Proteomes" id="UP000663829">
    <property type="component" value="Unassembled WGS sequence"/>
</dbReference>
<gene>
    <name evidence="14" type="ORF">GPM918_LOCUS836</name>
    <name evidence="15" type="ORF">SRO942_LOCUS836</name>
</gene>
<dbReference type="InterPro" id="IPR000488">
    <property type="entry name" value="Death_dom"/>
</dbReference>
<dbReference type="PROSITE" id="PS50017">
    <property type="entry name" value="DEATH_DOMAIN"/>
    <property type="match status" value="1"/>
</dbReference>
<dbReference type="PROSITE" id="PS51065">
    <property type="entry name" value="NHR"/>
    <property type="match status" value="1"/>
</dbReference>
<dbReference type="Pfam" id="PF13676">
    <property type="entry name" value="TIR_2"/>
    <property type="match status" value="1"/>
</dbReference>
<comment type="catalytic activity">
    <reaction evidence="7">
        <text>L-threonyl-[protein] + ATP = O-phospho-L-threonyl-[protein] + ADP + H(+)</text>
        <dbReference type="Rhea" id="RHEA:46608"/>
        <dbReference type="Rhea" id="RHEA-COMP:11060"/>
        <dbReference type="Rhea" id="RHEA-COMP:11605"/>
        <dbReference type="ChEBI" id="CHEBI:15378"/>
        <dbReference type="ChEBI" id="CHEBI:30013"/>
        <dbReference type="ChEBI" id="CHEBI:30616"/>
        <dbReference type="ChEBI" id="CHEBI:61977"/>
        <dbReference type="ChEBI" id="CHEBI:456216"/>
        <dbReference type="EC" id="2.7.11.1"/>
    </reaction>
</comment>
<feature type="region of interest" description="Disordered" evidence="9">
    <location>
        <begin position="1111"/>
        <end position="1137"/>
    </location>
</feature>
<dbReference type="GO" id="GO:0016301">
    <property type="term" value="F:kinase activity"/>
    <property type="evidence" value="ECO:0007669"/>
    <property type="project" value="UniProtKB-KW"/>
</dbReference>
<evidence type="ECO:0000256" key="5">
    <source>
        <dbReference type="ARBA" id="ARBA00022777"/>
    </source>
</evidence>
<dbReference type="Gene3D" id="1.10.533.10">
    <property type="entry name" value="Death Domain, Fas"/>
    <property type="match status" value="1"/>
</dbReference>
<dbReference type="PANTHER" id="PTHR47508">
    <property type="entry name" value="SAM DOMAIN-CONTAINING PROTEIN-RELATED"/>
    <property type="match status" value="1"/>
</dbReference>
<dbReference type="Gene3D" id="3.40.50.10140">
    <property type="entry name" value="Toll/interleukin-1 receptor homology (TIR) domain"/>
    <property type="match status" value="1"/>
</dbReference>
<dbReference type="PROSITE" id="PS50104">
    <property type="entry name" value="TIR"/>
    <property type="match status" value="1"/>
</dbReference>
<dbReference type="Pfam" id="PF16095">
    <property type="entry name" value="COR-A"/>
    <property type="match status" value="1"/>
</dbReference>
<dbReference type="InterPro" id="IPR036388">
    <property type="entry name" value="WH-like_DNA-bd_sf"/>
</dbReference>
<dbReference type="Gene3D" id="2.60.120.920">
    <property type="match status" value="1"/>
</dbReference>
<dbReference type="GO" id="GO:0005524">
    <property type="term" value="F:ATP binding"/>
    <property type="evidence" value="ECO:0007669"/>
    <property type="project" value="UniProtKB-KW"/>
</dbReference>
<dbReference type="InterPro" id="IPR027417">
    <property type="entry name" value="P-loop_NTPase"/>
</dbReference>
<dbReference type="InterPro" id="IPR043136">
    <property type="entry name" value="B30.2/SPRY_sf"/>
</dbReference>
<dbReference type="InterPro" id="IPR011029">
    <property type="entry name" value="DEATH-like_dom_sf"/>
</dbReference>
<evidence type="ECO:0000259" key="13">
    <source>
        <dbReference type="PROSITE" id="PS51424"/>
    </source>
</evidence>
<keyword evidence="3" id="KW-0677">Repeat</keyword>
<keyword evidence="5" id="KW-0418">Kinase</keyword>
<dbReference type="SUPFAM" id="SSF52540">
    <property type="entry name" value="P-loop containing nucleoside triphosphate hydrolases"/>
    <property type="match status" value="1"/>
</dbReference>
<feature type="compositionally biased region" description="Polar residues" evidence="9">
    <location>
        <begin position="1111"/>
        <end position="1131"/>
    </location>
</feature>
<feature type="domain" description="TIR" evidence="11">
    <location>
        <begin position="937"/>
        <end position="1081"/>
    </location>
</feature>
<dbReference type="Gene3D" id="1.10.10.10">
    <property type="entry name" value="Winged helix-like DNA-binding domain superfamily/Winged helix DNA-binding domain"/>
    <property type="match status" value="1"/>
</dbReference>
<organism evidence="14 16">
    <name type="scientific">Didymodactylos carnosus</name>
    <dbReference type="NCBI Taxonomy" id="1234261"/>
    <lineage>
        <taxon>Eukaryota</taxon>
        <taxon>Metazoa</taxon>
        <taxon>Spiralia</taxon>
        <taxon>Gnathifera</taxon>
        <taxon>Rotifera</taxon>
        <taxon>Eurotatoria</taxon>
        <taxon>Bdelloidea</taxon>
        <taxon>Philodinida</taxon>
        <taxon>Philodinidae</taxon>
        <taxon>Didymodactylos</taxon>
    </lineage>
</organism>
<dbReference type="Proteomes" id="UP000681722">
    <property type="component" value="Unassembled WGS sequence"/>
</dbReference>
<evidence type="ECO:0000259" key="11">
    <source>
        <dbReference type="PROSITE" id="PS50104"/>
    </source>
</evidence>
<evidence type="ECO:0000313" key="16">
    <source>
        <dbReference type="Proteomes" id="UP000663829"/>
    </source>
</evidence>
<keyword evidence="2" id="KW-0808">Transferase</keyword>
<dbReference type="InterPro" id="IPR006573">
    <property type="entry name" value="NHR_dom"/>
</dbReference>
<feature type="domain" description="Death" evidence="10">
    <location>
        <begin position="866"/>
        <end position="932"/>
    </location>
</feature>
<evidence type="ECO:0000256" key="9">
    <source>
        <dbReference type="SAM" id="MobiDB-lite"/>
    </source>
</evidence>
<dbReference type="Pfam" id="PF07177">
    <property type="entry name" value="Neuralized"/>
    <property type="match status" value="1"/>
</dbReference>
<keyword evidence="16" id="KW-1185">Reference proteome</keyword>
<feature type="domain" description="NHR" evidence="12">
    <location>
        <begin position="1"/>
        <end position="105"/>
    </location>
</feature>
<evidence type="ECO:0000256" key="7">
    <source>
        <dbReference type="ARBA" id="ARBA00047899"/>
    </source>
</evidence>
<dbReference type="EMBL" id="CAJNOQ010000069">
    <property type="protein sequence ID" value="CAF0751093.1"/>
    <property type="molecule type" value="Genomic_DNA"/>
</dbReference>
<dbReference type="Pfam" id="PF00531">
    <property type="entry name" value="Death"/>
    <property type="match status" value="1"/>
</dbReference>
<evidence type="ECO:0000256" key="3">
    <source>
        <dbReference type="ARBA" id="ARBA00022737"/>
    </source>
</evidence>
<reference evidence="14" key="1">
    <citation type="submission" date="2021-02" db="EMBL/GenBank/DDBJ databases">
        <authorList>
            <person name="Nowell W R."/>
        </authorList>
    </citation>
    <scope>NUCLEOTIDE SEQUENCE</scope>
</reference>
<feature type="region of interest" description="Disordered" evidence="9">
    <location>
        <begin position="1150"/>
        <end position="1177"/>
    </location>
</feature>
<evidence type="ECO:0000313" key="15">
    <source>
        <dbReference type="EMBL" id="CAF3530691.1"/>
    </source>
</evidence>
<evidence type="ECO:0000259" key="12">
    <source>
        <dbReference type="PROSITE" id="PS51065"/>
    </source>
</evidence>